<proteinExistence type="predicted"/>
<evidence type="ECO:0000313" key="2">
    <source>
        <dbReference type="EMBL" id="KAF5183348.1"/>
    </source>
</evidence>
<feature type="non-terminal residue" evidence="2">
    <location>
        <position position="118"/>
    </location>
</feature>
<dbReference type="GO" id="GO:0052927">
    <property type="term" value="F:CC tRNA cytidylyltransferase activity"/>
    <property type="evidence" value="ECO:0007669"/>
    <property type="project" value="TreeGrafter"/>
</dbReference>
<evidence type="ECO:0000313" key="3">
    <source>
        <dbReference type="Proteomes" id="UP000554482"/>
    </source>
</evidence>
<protein>
    <submittedName>
        <fullName evidence="2">Polynucleotide adenylyltransferase family protein</fullName>
    </submittedName>
</protein>
<reference evidence="2 3" key="1">
    <citation type="submission" date="2020-06" db="EMBL/GenBank/DDBJ databases">
        <title>Transcriptomic and genomic resources for Thalictrum thalictroides and T. hernandezii: Facilitating candidate gene discovery in an emerging model plant lineage.</title>
        <authorList>
            <person name="Arias T."/>
            <person name="Riano-Pachon D.M."/>
            <person name="Di Stilio V.S."/>
        </authorList>
    </citation>
    <scope>NUCLEOTIDE SEQUENCE [LARGE SCALE GENOMIC DNA]</scope>
    <source>
        <strain evidence="3">cv. WT478/WT964</strain>
        <tissue evidence="2">Leaves</tissue>
    </source>
</reference>
<dbReference type="GO" id="GO:0052929">
    <property type="term" value="F:ATP:3'-cytidine-cytidine-tRNA adenylyltransferase activity"/>
    <property type="evidence" value="ECO:0007669"/>
    <property type="project" value="TreeGrafter"/>
</dbReference>
<keyword evidence="1" id="KW-0694">RNA-binding</keyword>
<dbReference type="GO" id="GO:0001680">
    <property type="term" value="P:tRNA 3'-terminal CCA addition"/>
    <property type="evidence" value="ECO:0007669"/>
    <property type="project" value="TreeGrafter"/>
</dbReference>
<feature type="non-terminal residue" evidence="2">
    <location>
        <position position="1"/>
    </location>
</feature>
<dbReference type="OrthoDB" id="445712at2759"/>
<dbReference type="EMBL" id="JABWDY010033550">
    <property type="protein sequence ID" value="KAF5183348.1"/>
    <property type="molecule type" value="Genomic_DNA"/>
</dbReference>
<evidence type="ECO:0000256" key="1">
    <source>
        <dbReference type="ARBA" id="ARBA00022884"/>
    </source>
</evidence>
<accession>A0A7J6VFH5</accession>
<organism evidence="2 3">
    <name type="scientific">Thalictrum thalictroides</name>
    <name type="common">Rue-anemone</name>
    <name type="synonym">Anemone thalictroides</name>
    <dbReference type="NCBI Taxonomy" id="46969"/>
    <lineage>
        <taxon>Eukaryota</taxon>
        <taxon>Viridiplantae</taxon>
        <taxon>Streptophyta</taxon>
        <taxon>Embryophyta</taxon>
        <taxon>Tracheophyta</taxon>
        <taxon>Spermatophyta</taxon>
        <taxon>Magnoliopsida</taxon>
        <taxon>Ranunculales</taxon>
        <taxon>Ranunculaceae</taxon>
        <taxon>Thalictroideae</taxon>
        <taxon>Thalictrum</taxon>
    </lineage>
</organism>
<sequence>RCVSYIDAAWRLLQVVGFSTFNDEERRLYLYGALFLPLRKSVYTDSKAKKVPIVNHIFRNSLKLKASDAETVIKLHAASERFLSWIPFVTLDKSEQFKEDSETKKFHVPDVSRQRIIA</sequence>
<dbReference type="PANTHER" id="PTHR13734">
    <property type="entry name" value="TRNA-NUCLEOTIDYLTRANSFERASE"/>
    <property type="match status" value="1"/>
</dbReference>
<keyword evidence="3" id="KW-1185">Reference proteome</keyword>
<comment type="caution">
    <text evidence="2">The sequence shown here is derived from an EMBL/GenBank/DDBJ whole genome shotgun (WGS) entry which is preliminary data.</text>
</comment>
<gene>
    <name evidence="2" type="ORF">FRX31_027065</name>
</gene>
<dbReference type="Proteomes" id="UP000554482">
    <property type="component" value="Unassembled WGS sequence"/>
</dbReference>
<keyword evidence="2" id="KW-0548">Nucleotidyltransferase</keyword>
<dbReference type="PANTHER" id="PTHR13734:SF5">
    <property type="entry name" value="CCA TRNA NUCLEOTIDYLTRANSFERASE, MITOCHONDRIAL"/>
    <property type="match status" value="1"/>
</dbReference>
<dbReference type="GO" id="GO:0003723">
    <property type="term" value="F:RNA binding"/>
    <property type="evidence" value="ECO:0007669"/>
    <property type="project" value="UniProtKB-KW"/>
</dbReference>
<keyword evidence="2" id="KW-0808">Transferase</keyword>
<name>A0A7J6VFH5_THATH</name>
<dbReference type="AlphaFoldDB" id="A0A7J6VFH5"/>